<reference evidence="2 3" key="1">
    <citation type="submission" date="2018-11" db="EMBL/GenBank/DDBJ databases">
        <title>Genome sequence of Apiotrichum porosum DSM 27194.</title>
        <authorList>
            <person name="Aliyu H."/>
            <person name="Gorte O."/>
            <person name="Ochsenreither K."/>
        </authorList>
    </citation>
    <scope>NUCLEOTIDE SEQUENCE [LARGE SCALE GENOMIC DNA]</scope>
    <source>
        <strain evidence="2 3">DSM 27194</strain>
    </source>
</reference>
<evidence type="ECO:0000313" key="3">
    <source>
        <dbReference type="Proteomes" id="UP000279236"/>
    </source>
</evidence>
<dbReference type="EMBL" id="RSCE01000010">
    <property type="protein sequence ID" value="RSH79469.1"/>
    <property type="molecule type" value="Genomic_DNA"/>
</dbReference>
<keyword evidence="3" id="KW-1185">Reference proteome</keyword>
<protein>
    <submittedName>
        <fullName evidence="2">Uncharacterized protein</fullName>
    </submittedName>
</protein>
<gene>
    <name evidence="2" type="ORF">EHS24_001519</name>
</gene>
<dbReference type="GeneID" id="39586062"/>
<evidence type="ECO:0000256" key="1">
    <source>
        <dbReference type="SAM" id="MobiDB-lite"/>
    </source>
</evidence>
<proteinExistence type="predicted"/>
<comment type="caution">
    <text evidence="2">The sequence shown here is derived from an EMBL/GenBank/DDBJ whole genome shotgun (WGS) entry which is preliminary data.</text>
</comment>
<name>A0A427XKP7_9TREE</name>
<sequence length="156" mass="16909">MSRTQGSQPHHESNSVGELSMGPVHEVARGGAEEHDELVCGLGNLYRGSLDCWQDHTTLALKQPLVHSLTQSMSAKTCDFCIVAKSHDDGERKTCVVFDNVHNRDCNRGYDALETKRTEAPSGAKAEEALEIGAKRKSITPLKSAPSYLALCPGFA</sequence>
<feature type="region of interest" description="Disordered" evidence="1">
    <location>
        <begin position="1"/>
        <end position="22"/>
    </location>
</feature>
<dbReference type="AlphaFoldDB" id="A0A427XKP7"/>
<accession>A0A427XKP7</accession>
<evidence type="ECO:0000313" key="2">
    <source>
        <dbReference type="EMBL" id="RSH79469.1"/>
    </source>
</evidence>
<organism evidence="2 3">
    <name type="scientific">Apiotrichum porosum</name>
    <dbReference type="NCBI Taxonomy" id="105984"/>
    <lineage>
        <taxon>Eukaryota</taxon>
        <taxon>Fungi</taxon>
        <taxon>Dikarya</taxon>
        <taxon>Basidiomycota</taxon>
        <taxon>Agaricomycotina</taxon>
        <taxon>Tremellomycetes</taxon>
        <taxon>Trichosporonales</taxon>
        <taxon>Trichosporonaceae</taxon>
        <taxon>Apiotrichum</taxon>
    </lineage>
</organism>
<dbReference type="Proteomes" id="UP000279236">
    <property type="component" value="Unassembled WGS sequence"/>
</dbReference>
<dbReference type="RefSeq" id="XP_028474616.1">
    <property type="nucleotide sequence ID" value="XM_028617309.1"/>
</dbReference>